<dbReference type="InterPro" id="IPR015422">
    <property type="entry name" value="PyrdxlP-dep_Trfase_small"/>
</dbReference>
<dbReference type="PROSITE" id="PS00595">
    <property type="entry name" value="AA_TRANSFER_CLASS_5"/>
    <property type="match status" value="1"/>
</dbReference>
<dbReference type="STRING" id="1146883.BLASA_1663"/>
<dbReference type="InterPro" id="IPR015424">
    <property type="entry name" value="PyrdxlP-dep_Trfase"/>
</dbReference>
<dbReference type="GO" id="GO:0016829">
    <property type="term" value="F:lyase activity"/>
    <property type="evidence" value="ECO:0007669"/>
    <property type="project" value="UniProtKB-KW"/>
</dbReference>
<dbReference type="SUPFAM" id="SSF53383">
    <property type="entry name" value="PLP-dependent transferases"/>
    <property type="match status" value="1"/>
</dbReference>
<dbReference type="PANTHER" id="PTHR43586:SF15">
    <property type="entry name" value="BLR3095 PROTEIN"/>
    <property type="match status" value="1"/>
</dbReference>
<reference evidence="6 7" key="1">
    <citation type="journal article" date="2012" name="J. Bacteriol.">
        <title>Genome Sequence of Blastococcus saxobsidens DD2, a Stone-Inhabiting Bacterium.</title>
        <authorList>
            <person name="Chouaia B."/>
            <person name="Crotti E."/>
            <person name="Brusetti L."/>
            <person name="Daffonchio D."/>
            <person name="Essoussi I."/>
            <person name="Nouioui I."/>
            <person name="Sbissi I."/>
            <person name="Ghodhbane-Gtari F."/>
            <person name="Gtari M."/>
            <person name="Vacherie B."/>
            <person name="Barbe V."/>
            <person name="Medigue C."/>
            <person name="Gury J."/>
            <person name="Pujic P."/>
            <person name="Normand P."/>
        </authorList>
    </citation>
    <scope>NUCLEOTIDE SEQUENCE [LARGE SCALE GENOMIC DNA]</scope>
    <source>
        <strain evidence="6 7">DD2</strain>
    </source>
</reference>
<proteinExistence type="inferred from homology"/>
<name>H6RMF0_BLASD</name>
<sequence>MTSPDSEPPPLTWEQVRTLYPGTADVSYLDAAAVGLISSRVREAMTGVLVAHERGGIAAAPGWRVHAESVRASVARLVDGRAEQISFTQNTSTGLATVTNGVDWRDGDNVVVPAGEFPSNFYPWLQLRRRGVEVREVPMTGGLAAVDDVLTALDDRTRVLAISAVQYSSGHRYDLAAFGDACQSSDVLLVVDGTQAVGAVTVDVERLGIDVLAVSAHKWMLGPFGIGFIHLSRRAMQRLNPSTVGWLSVEDPFAFDHEPRLAEDARRFESGTENSAGIAGLGATVDLVHELGRQRVENRILERAEHLAALLEEAGMDVHLPQERDRRSGIVIASSPTDAPHVLHERLLSRGVRCSQRGNGLRFSPHYFTDDSDLHRAAHTLRHGS</sequence>
<dbReference type="EMBL" id="FO117623">
    <property type="protein sequence ID" value="CCG02586.1"/>
    <property type="molecule type" value="Genomic_DNA"/>
</dbReference>
<keyword evidence="6" id="KW-0456">Lyase</keyword>
<evidence type="ECO:0000256" key="1">
    <source>
        <dbReference type="ARBA" id="ARBA00001933"/>
    </source>
</evidence>
<dbReference type="Proteomes" id="UP000007517">
    <property type="component" value="Chromosome"/>
</dbReference>
<dbReference type="KEGG" id="bsd:BLASA_1663"/>
<dbReference type="eggNOG" id="COG0520">
    <property type="taxonomic scope" value="Bacteria"/>
</dbReference>
<evidence type="ECO:0000256" key="3">
    <source>
        <dbReference type="RuleBase" id="RU004075"/>
    </source>
</evidence>
<comment type="similarity">
    <text evidence="3">Belongs to the class-V pyridoxal-phosphate-dependent aminotransferase family.</text>
</comment>
<dbReference type="InterPro" id="IPR020578">
    <property type="entry name" value="Aminotrans_V_PyrdxlP_BS"/>
</dbReference>
<evidence type="ECO:0000259" key="5">
    <source>
        <dbReference type="Pfam" id="PF00266"/>
    </source>
</evidence>
<accession>H6RMF0</accession>
<comment type="cofactor">
    <cofactor evidence="1 4">
        <name>pyridoxal 5'-phosphate</name>
        <dbReference type="ChEBI" id="CHEBI:597326"/>
    </cofactor>
</comment>
<dbReference type="InterPro" id="IPR015421">
    <property type="entry name" value="PyrdxlP-dep_Trfase_major"/>
</dbReference>
<evidence type="ECO:0000256" key="4">
    <source>
        <dbReference type="RuleBase" id="RU004504"/>
    </source>
</evidence>
<protein>
    <submittedName>
        <fullName evidence="6">Putative cysteine desulfurase/selenocysteine lyase</fullName>
    </submittedName>
</protein>
<dbReference type="Pfam" id="PF00266">
    <property type="entry name" value="Aminotran_5"/>
    <property type="match status" value="1"/>
</dbReference>
<organism evidence="6 7">
    <name type="scientific">Blastococcus saxobsidens (strain DD2)</name>
    <dbReference type="NCBI Taxonomy" id="1146883"/>
    <lineage>
        <taxon>Bacteria</taxon>
        <taxon>Bacillati</taxon>
        <taxon>Actinomycetota</taxon>
        <taxon>Actinomycetes</taxon>
        <taxon>Geodermatophilales</taxon>
        <taxon>Geodermatophilaceae</taxon>
        <taxon>Blastococcus</taxon>
    </lineage>
</organism>
<keyword evidence="2" id="KW-0663">Pyridoxal phosphate</keyword>
<dbReference type="InterPro" id="IPR000192">
    <property type="entry name" value="Aminotrans_V_dom"/>
</dbReference>
<evidence type="ECO:0000256" key="2">
    <source>
        <dbReference type="ARBA" id="ARBA00022898"/>
    </source>
</evidence>
<dbReference type="Gene3D" id="3.40.640.10">
    <property type="entry name" value="Type I PLP-dependent aspartate aminotransferase-like (Major domain)"/>
    <property type="match status" value="1"/>
</dbReference>
<gene>
    <name evidence="6" type="ordered locus">BLASA_1663</name>
</gene>
<evidence type="ECO:0000313" key="7">
    <source>
        <dbReference type="Proteomes" id="UP000007517"/>
    </source>
</evidence>
<dbReference type="RefSeq" id="WP_014375478.1">
    <property type="nucleotide sequence ID" value="NC_016943.1"/>
</dbReference>
<dbReference type="AlphaFoldDB" id="H6RMF0"/>
<dbReference type="Gene3D" id="3.90.1150.10">
    <property type="entry name" value="Aspartate Aminotransferase, domain 1"/>
    <property type="match status" value="1"/>
</dbReference>
<reference evidence="7" key="2">
    <citation type="submission" date="2012-02" db="EMBL/GenBank/DDBJ databases">
        <title>Complete genome sequence of Blastococcus saxobsidens strain DD2.</title>
        <authorList>
            <person name="Genoscope."/>
        </authorList>
    </citation>
    <scope>NUCLEOTIDE SEQUENCE [LARGE SCALE GENOMIC DNA]</scope>
    <source>
        <strain evidence="7">DD2</strain>
    </source>
</reference>
<dbReference type="HOGENOM" id="CLU_003433_2_1_11"/>
<dbReference type="PANTHER" id="PTHR43586">
    <property type="entry name" value="CYSTEINE DESULFURASE"/>
    <property type="match status" value="1"/>
</dbReference>
<keyword evidence="7" id="KW-1185">Reference proteome</keyword>
<feature type="domain" description="Aminotransferase class V" evidence="5">
    <location>
        <begin position="28"/>
        <end position="351"/>
    </location>
</feature>
<evidence type="ECO:0000313" key="6">
    <source>
        <dbReference type="EMBL" id="CCG02586.1"/>
    </source>
</evidence>
<dbReference type="OrthoDB" id="250246at2"/>